<dbReference type="EMBL" id="JANAVB010006198">
    <property type="protein sequence ID" value="KAJ6845593.1"/>
    <property type="molecule type" value="Genomic_DNA"/>
</dbReference>
<feature type="transmembrane region" description="Helical" evidence="1">
    <location>
        <begin position="34"/>
        <end position="54"/>
    </location>
</feature>
<evidence type="ECO:0000313" key="2">
    <source>
        <dbReference type="EMBL" id="KAJ6845593.1"/>
    </source>
</evidence>
<comment type="caution">
    <text evidence="2">The sequence shown here is derived from an EMBL/GenBank/DDBJ whole genome shotgun (WGS) entry which is preliminary data.</text>
</comment>
<name>A0AAX6HY03_IRIPA</name>
<evidence type="ECO:0000313" key="3">
    <source>
        <dbReference type="Proteomes" id="UP001140949"/>
    </source>
</evidence>
<keyword evidence="1" id="KW-0472">Membrane</keyword>
<protein>
    <submittedName>
        <fullName evidence="2">Uncharacterized protein</fullName>
    </submittedName>
</protein>
<reference evidence="2" key="2">
    <citation type="submission" date="2023-04" db="EMBL/GenBank/DDBJ databases">
        <authorList>
            <person name="Bruccoleri R.E."/>
            <person name="Oakeley E.J."/>
            <person name="Faust A.-M."/>
            <person name="Dessus-Babus S."/>
            <person name="Altorfer M."/>
            <person name="Burckhardt D."/>
            <person name="Oertli M."/>
            <person name="Naumann U."/>
            <person name="Petersen F."/>
            <person name="Wong J."/>
        </authorList>
    </citation>
    <scope>NUCLEOTIDE SEQUENCE</scope>
    <source>
        <strain evidence="2">GSM-AAB239-AS_SAM_17_03QT</strain>
        <tissue evidence="2">Leaf</tissue>
    </source>
</reference>
<keyword evidence="3" id="KW-1185">Reference proteome</keyword>
<sequence>MDRWSRALDGESWYRLGGSVDGRGGPDRVWWRRYVAVMVEFYSFFPFVFSWCTVGW</sequence>
<gene>
    <name evidence="2" type="ORF">M6B38_287785</name>
</gene>
<keyword evidence="1" id="KW-0812">Transmembrane</keyword>
<keyword evidence="1" id="KW-1133">Transmembrane helix</keyword>
<accession>A0AAX6HY03</accession>
<dbReference type="Proteomes" id="UP001140949">
    <property type="component" value="Unassembled WGS sequence"/>
</dbReference>
<proteinExistence type="predicted"/>
<evidence type="ECO:0000256" key="1">
    <source>
        <dbReference type="SAM" id="Phobius"/>
    </source>
</evidence>
<reference evidence="2" key="1">
    <citation type="journal article" date="2023" name="GigaByte">
        <title>Genome assembly of the bearded iris, Iris pallida Lam.</title>
        <authorList>
            <person name="Bruccoleri R.E."/>
            <person name="Oakeley E.J."/>
            <person name="Faust A.M.E."/>
            <person name="Altorfer M."/>
            <person name="Dessus-Babus S."/>
            <person name="Burckhardt D."/>
            <person name="Oertli M."/>
            <person name="Naumann U."/>
            <person name="Petersen F."/>
            <person name="Wong J."/>
        </authorList>
    </citation>
    <scope>NUCLEOTIDE SEQUENCE</scope>
    <source>
        <strain evidence="2">GSM-AAB239-AS_SAM_17_03QT</strain>
    </source>
</reference>
<dbReference type="AlphaFoldDB" id="A0AAX6HY03"/>
<organism evidence="2 3">
    <name type="scientific">Iris pallida</name>
    <name type="common">Sweet iris</name>
    <dbReference type="NCBI Taxonomy" id="29817"/>
    <lineage>
        <taxon>Eukaryota</taxon>
        <taxon>Viridiplantae</taxon>
        <taxon>Streptophyta</taxon>
        <taxon>Embryophyta</taxon>
        <taxon>Tracheophyta</taxon>
        <taxon>Spermatophyta</taxon>
        <taxon>Magnoliopsida</taxon>
        <taxon>Liliopsida</taxon>
        <taxon>Asparagales</taxon>
        <taxon>Iridaceae</taxon>
        <taxon>Iridoideae</taxon>
        <taxon>Irideae</taxon>
        <taxon>Iris</taxon>
    </lineage>
</organism>